<dbReference type="RefSeq" id="WP_244879504.1">
    <property type="nucleotide sequence ID" value="NZ_BORU01000005.1"/>
</dbReference>
<evidence type="ECO:0008006" key="3">
    <source>
        <dbReference type="Google" id="ProtNLM"/>
    </source>
</evidence>
<keyword evidence="2" id="KW-1185">Reference proteome</keyword>
<reference evidence="1 2" key="1">
    <citation type="submission" date="2021-03" db="EMBL/GenBank/DDBJ databases">
        <title>Antimicrobial resistance genes in bacteria isolated from Japanese honey, and their potential for conferring macrolide and lincosamide resistance in the American foulbrood pathogen Paenibacillus larvae.</title>
        <authorList>
            <person name="Okamoto M."/>
            <person name="Kumagai M."/>
            <person name="Kanamori H."/>
            <person name="Takamatsu D."/>
        </authorList>
    </citation>
    <scope>NUCLEOTIDE SEQUENCE [LARGE SCALE GENOMIC DNA]</scope>
    <source>
        <strain evidence="1 2">J21TS7</strain>
    </source>
</reference>
<dbReference type="Proteomes" id="UP000676601">
    <property type="component" value="Unassembled WGS sequence"/>
</dbReference>
<accession>A0ABQ4LN31</accession>
<evidence type="ECO:0000313" key="1">
    <source>
        <dbReference type="EMBL" id="GIO57918.1"/>
    </source>
</evidence>
<proteinExistence type="predicted"/>
<evidence type="ECO:0000313" key="2">
    <source>
        <dbReference type="Proteomes" id="UP000676601"/>
    </source>
</evidence>
<dbReference type="Pfam" id="PF11367">
    <property type="entry name" value="Tail_completion_gp17"/>
    <property type="match status" value="1"/>
</dbReference>
<organism evidence="1 2">
    <name type="scientific">Paenibacillus cineris</name>
    <dbReference type="NCBI Taxonomy" id="237530"/>
    <lineage>
        <taxon>Bacteria</taxon>
        <taxon>Bacillati</taxon>
        <taxon>Bacillota</taxon>
        <taxon>Bacilli</taxon>
        <taxon>Bacillales</taxon>
        <taxon>Paenibacillaceae</taxon>
        <taxon>Paenibacillus</taxon>
    </lineage>
</organism>
<gene>
    <name evidence="1" type="ORF">J21TS7_62360</name>
</gene>
<protein>
    <recommendedName>
        <fullName evidence="3">DUF3168 domain-containing protein</fullName>
    </recommendedName>
</protein>
<sequence length="125" mass="14273">MMIDLKPEIKQALRSNPDLGSRLGKDKDGNVRVYPECSPDNTLPYVTFFELVNYDNKYVDNIPISSYIHFQVDIWTNGNTGPIAAAVNTTMESMDFVRSGSIDQFEPDTQTYHKVLRYKKIQFGS</sequence>
<comment type="caution">
    <text evidence="1">The sequence shown here is derived from an EMBL/GenBank/DDBJ whole genome shotgun (WGS) entry which is preliminary data.</text>
</comment>
<dbReference type="InterPro" id="IPR021508">
    <property type="entry name" value="Gp17-like"/>
</dbReference>
<dbReference type="EMBL" id="BORU01000005">
    <property type="protein sequence ID" value="GIO57918.1"/>
    <property type="molecule type" value="Genomic_DNA"/>
</dbReference>
<name>A0ABQ4LN31_9BACL</name>